<dbReference type="EMBL" id="FP929083">
    <property type="protein sequence ID" value="CBX92014.1"/>
    <property type="molecule type" value="Genomic_DNA"/>
</dbReference>
<dbReference type="VEuPathDB" id="FungiDB:LEMA_uP047200.1"/>
<dbReference type="InParanoid" id="E5R544"/>
<evidence type="ECO:0000313" key="3">
    <source>
        <dbReference type="Proteomes" id="UP000002668"/>
    </source>
</evidence>
<proteinExistence type="predicted"/>
<reference evidence="3" key="1">
    <citation type="journal article" date="2011" name="Nat. Commun.">
        <title>Effector diversification within compartments of the Leptosphaeria maculans genome affected by Repeat-Induced Point mutations.</title>
        <authorList>
            <person name="Rouxel T."/>
            <person name="Grandaubert J."/>
            <person name="Hane J.K."/>
            <person name="Hoede C."/>
            <person name="van de Wouw A.P."/>
            <person name="Couloux A."/>
            <person name="Dominguez V."/>
            <person name="Anthouard V."/>
            <person name="Bally P."/>
            <person name="Bourras S."/>
            <person name="Cozijnsen A.J."/>
            <person name="Ciuffetti L.M."/>
            <person name="Degrave A."/>
            <person name="Dilmaghani A."/>
            <person name="Duret L."/>
            <person name="Fudal I."/>
            <person name="Goodwin S.B."/>
            <person name="Gout L."/>
            <person name="Glaser N."/>
            <person name="Linglin J."/>
            <person name="Kema G.H.J."/>
            <person name="Lapalu N."/>
            <person name="Lawrence C.B."/>
            <person name="May K."/>
            <person name="Meyer M."/>
            <person name="Ollivier B."/>
            <person name="Poulain J."/>
            <person name="Schoch C.L."/>
            <person name="Simon A."/>
            <person name="Spatafora J.W."/>
            <person name="Stachowiak A."/>
            <person name="Turgeon B.G."/>
            <person name="Tyler B.M."/>
            <person name="Vincent D."/>
            <person name="Weissenbach J."/>
            <person name="Amselem J."/>
            <person name="Quesneville H."/>
            <person name="Oliver R.P."/>
            <person name="Wincker P."/>
            <person name="Balesdent M.-H."/>
            <person name="Howlett B.J."/>
        </authorList>
    </citation>
    <scope>NUCLEOTIDE SEQUENCE [LARGE SCALE GENOMIC DNA]</scope>
    <source>
        <strain evidence="3">JN3 / isolate v23.1.3 / race Av1-4-5-6-7-8</strain>
    </source>
</reference>
<feature type="compositionally biased region" description="Polar residues" evidence="1">
    <location>
        <begin position="7"/>
        <end position="24"/>
    </location>
</feature>
<dbReference type="AlphaFoldDB" id="E5R544"/>
<name>E5R544_LEPMJ</name>
<accession>E5R544</accession>
<protein>
    <submittedName>
        <fullName evidence="2">Predicted protein</fullName>
    </submittedName>
</protein>
<evidence type="ECO:0000313" key="2">
    <source>
        <dbReference type="EMBL" id="CBX92014.1"/>
    </source>
</evidence>
<gene>
    <name evidence="2" type="ORF">LEMA_uP047200.1</name>
</gene>
<evidence type="ECO:0000256" key="1">
    <source>
        <dbReference type="SAM" id="MobiDB-lite"/>
    </source>
</evidence>
<dbReference type="Proteomes" id="UP000002668">
    <property type="component" value="Genome"/>
</dbReference>
<feature type="region of interest" description="Disordered" evidence="1">
    <location>
        <begin position="1"/>
        <end position="24"/>
    </location>
</feature>
<sequence>MAVCGNTRRNLQQRNPRTSDWSSSATYRMSLPDEWLDVVALRQRGLASQRWVVRYA</sequence>
<organism evidence="3">
    <name type="scientific">Leptosphaeria maculans (strain JN3 / isolate v23.1.3 / race Av1-4-5-6-7-8)</name>
    <name type="common">Blackleg fungus</name>
    <name type="synonym">Phoma lingam</name>
    <dbReference type="NCBI Taxonomy" id="985895"/>
    <lineage>
        <taxon>Eukaryota</taxon>
        <taxon>Fungi</taxon>
        <taxon>Dikarya</taxon>
        <taxon>Ascomycota</taxon>
        <taxon>Pezizomycotina</taxon>
        <taxon>Dothideomycetes</taxon>
        <taxon>Pleosporomycetidae</taxon>
        <taxon>Pleosporales</taxon>
        <taxon>Pleosporineae</taxon>
        <taxon>Leptosphaeriaceae</taxon>
        <taxon>Plenodomus</taxon>
        <taxon>Plenodomus lingam/Leptosphaeria maculans species complex</taxon>
    </lineage>
</organism>
<keyword evidence="3" id="KW-1185">Reference proteome</keyword>
<dbReference type="HOGENOM" id="CLU_3014602_0_0_1"/>